<proteinExistence type="predicted"/>
<accession>A0ABX1PFH3</accession>
<evidence type="ECO:0000313" key="1">
    <source>
        <dbReference type="EMBL" id="NMG23044.1"/>
    </source>
</evidence>
<comment type="caution">
    <text evidence="1">The sequence shown here is derived from an EMBL/GenBank/DDBJ whole genome shotgun (WGS) entry which is preliminary data.</text>
</comment>
<sequence length="174" mass="20495">MLRIAEEWKPESPEEESQRAYFFLHMVGAQCMEHLEHVLEESPRPLGVISTEKVLHAVKFICCVSSHLAVLEQADGAPQIWMKEWLLHVHKQIEEMIPEHSMFELNSFFANLDIDEICRYATEQICLILTVRRHEFQDILWDMIEEDKEFRNEILVTSFKESTDALREHAALFP</sequence>
<dbReference type="Proteomes" id="UP000718564">
    <property type="component" value="Unassembled WGS sequence"/>
</dbReference>
<dbReference type="EMBL" id="QMEB01000391">
    <property type="protein sequence ID" value="NMG23044.1"/>
    <property type="molecule type" value="Genomic_DNA"/>
</dbReference>
<organism evidence="1 2">
    <name type="scientific">Brasilonema bromeliae SPC951</name>
    <dbReference type="NCBI Taxonomy" id="385972"/>
    <lineage>
        <taxon>Bacteria</taxon>
        <taxon>Bacillati</taxon>
        <taxon>Cyanobacteriota</taxon>
        <taxon>Cyanophyceae</taxon>
        <taxon>Nostocales</taxon>
        <taxon>Scytonemataceae</taxon>
        <taxon>Brasilonema</taxon>
        <taxon>Bromeliae group (in: Brasilonema)</taxon>
    </lineage>
</organism>
<evidence type="ECO:0000313" key="2">
    <source>
        <dbReference type="Proteomes" id="UP000718564"/>
    </source>
</evidence>
<gene>
    <name evidence="1" type="ORF">DP116_27965</name>
</gene>
<keyword evidence="2" id="KW-1185">Reference proteome</keyword>
<protein>
    <submittedName>
        <fullName evidence="1">Uncharacterized protein</fullName>
    </submittedName>
</protein>
<name>A0ABX1PFH3_9CYAN</name>
<dbReference type="RefSeq" id="WP_169158209.1">
    <property type="nucleotide sequence ID" value="NZ_CAWPJE010000427.1"/>
</dbReference>
<reference evidence="1 2" key="1">
    <citation type="submission" date="2018-06" db="EMBL/GenBank/DDBJ databases">
        <title>Comparative genomics of Brasilonema spp. strains.</title>
        <authorList>
            <person name="Alvarenga D.O."/>
            <person name="Fiore M.F."/>
            <person name="Varani A.M."/>
        </authorList>
    </citation>
    <scope>NUCLEOTIDE SEQUENCE [LARGE SCALE GENOMIC DNA]</scope>
    <source>
        <strain evidence="1 2">SPC951</strain>
    </source>
</reference>